<proteinExistence type="predicted"/>
<dbReference type="InterPro" id="IPR021005">
    <property type="entry name" value="Znf_CGNR"/>
</dbReference>
<dbReference type="Gene3D" id="1.10.3300.10">
    <property type="entry name" value="Jann2411-like domain"/>
    <property type="match status" value="1"/>
</dbReference>
<dbReference type="PANTHER" id="PTHR35525:SF3">
    <property type="entry name" value="BLL6575 PROTEIN"/>
    <property type="match status" value="1"/>
</dbReference>
<dbReference type="Pfam" id="PF07336">
    <property type="entry name" value="ABATE"/>
    <property type="match status" value="1"/>
</dbReference>
<comment type="caution">
    <text evidence="2">The sequence shown here is derived from an EMBL/GenBank/DDBJ whole genome shotgun (WGS) entry which is preliminary data.</text>
</comment>
<dbReference type="Pfam" id="PF11706">
    <property type="entry name" value="zf-CGNR"/>
    <property type="match status" value="1"/>
</dbReference>
<evidence type="ECO:0000259" key="1">
    <source>
        <dbReference type="Pfam" id="PF11706"/>
    </source>
</evidence>
<dbReference type="InterPro" id="IPR010852">
    <property type="entry name" value="ABATE"/>
</dbReference>
<sequence>MLDSDNAFSDAPFLGDNLALDFINSEYVVEGKRHDTLIDDRSVASWLMRAGLLSDINDRQVPDGLLTEARELRDAAKIVVNAAINSVPVDLAVINRVLELGRPVRKLEWDGDLQQFRIAVYQNATSPSGLLWPIAEALINLVTSDKFEFVRQCEAHDCILWFHDLSKSHRRRWCSMTTCGNRMKVAAFRARKKPG</sequence>
<accession>A0ABV4E9X6</accession>
<dbReference type="SUPFAM" id="SSF160904">
    <property type="entry name" value="Jann2411-like"/>
    <property type="match status" value="1"/>
</dbReference>
<dbReference type="EMBL" id="JBGFFX010000009">
    <property type="protein sequence ID" value="MEY8771703.1"/>
    <property type="molecule type" value="Genomic_DNA"/>
</dbReference>
<protein>
    <submittedName>
        <fullName evidence="2">ABATE domain-containing protein</fullName>
    </submittedName>
</protein>
<evidence type="ECO:0000313" key="2">
    <source>
        <dbReference type="EMBL" id="MEY8771703.1"/>
    </source>
</evidence>
<reference evidence="2 3" key="1">
    <citation type="submission" date="2024-07" db="EMBL/GenBank/DDBJ databases">
        <authorList>
            <person name="Hebao G."/>
        </authorList>
    </citation>
    <scope>NUCLEOTIDE SEQUENCE [LARGE SCALE GENOMIC DNA]</scope>
    <source>
        <strain evidence="2 3">ACCC 02193</strain>
    </source>
</reference>
<dbReference type="InterPro" id="IPR023286">
    <property type="entry name" value="ABATE_dom_sf"/>
</dbReference>
<keyword evidence="3" id="KW-1185">Reference proteome</keyword>
<dbReference type="PANTHER" id="PTHR35525">
    <property type="entry name" value="BLL6575 PROTEIN"/>
    <property type="match status" value="1"/>
</dbReference>
<gene>
    <name evidence="2" type="ORF">AB6T85_14990</name>
</gene>
<evidence type="ECO:0000313" key="3">
    <source>
        <dbReference type="Proteomes" id="UP001565243"/>
    </source>
</evidence>
<name>A0ABV4E9X6_9GAMM</name>
<organism evidence="2 3">
    <name type="scientific">Erwinia aeris</name>
    <dbReference type="NCBI Taxonomy" id="3239803"/>
    <lineage>
        <taxon>Bacteria</taxon>
        <taxon>Pseudomonadati</taxon>
        <taxon>Pseudomonadota</taxon>
        <taxon>Gammaproteobacteria</taxon>
        <taxon>Enterobacterales</taxon>
        <taxon>Erwiniaceae</taxon>
        <taxon>Erwinia</taxon>
    </lineage>
</organism>
<dbReference type="Proteomes" id="UP001565243">
    <property type="component" value="Unassembled WGS sequence"/>
</dbReference>
<feature type="domain" description="Zinc finger CGNR" evidence="1">
    <location>
        <begin position="150"/>
        <end position="192"/>
    </location>
</feature>
<dbReference type="RefSeq" id="WP_369896011.1">
    <property type="nucleotide sequence ID" value="NZ_JBGFFX010000009.1"/>
</dbReference>